<evidence type="ECO:0000256" key="4">
    <source>
        <dbReference type="ARBA" id="ARBA00023002"/>
    </source>
</evidence>
<gene>
    <name evidence="6" type="primary">queF</name>
    <name evidence="6" type="ORF">H5985_05205</name>
</gene>
<keyword evidence="7" id="KW-1185">Reference proteome</keyword>
<dbReference type="PANTHER" id="PTHR34354:SF1">
    <property type="entry name" value="NADPH-DEPENDENT 7-CYANO-7-DEAZAGUANINE REDUCTASE"/>
    <property type="match status" value="1"/>
</dbReference>
<dbReference type="Pfam" id="PF14489">
    <property type="entry name" value="QueF"/>
    <property type="match status" value="1"/>
</dbReference>
<dbReference type="Gene3D" id="3.30.1130.10">
    <property type="match status" value="2"/>
</dbReference>
<comment type="caution">
    <text evidence="6">The sequence shown here is derived from an EMBL/GenBank/DDBJ whole genome shotgun (WGS) entry which is preliminary data.</text>
</comment>
<evidence type="ECO:0000256" key="1">
    <source>
        <dbReference type="ARBA" id="ARBA00022490"/>
    </source>
</evidence>
<reference evidence="6 7" key="1">
    <citation type="journal article" date="2021" name="Sci. Rep.">
        <title>The distribution of antibiotic resistance genes in chicken gut microbiota commensals.</title>
        <authorList>
            <person name="Juricova H."/>
            <person name="Matiasovicova J."/>
            <person name="Kubasova T."/>
            <person name="Cejkova D."/>
            <person name="Rychlik I."/>
        </authorList>
    </citation>
    <scope>NUCLEOTIDE SEQUENCE [LARGE SCALE GENOMIC DNA]</scope>
    <source>
        <strain evidence="6 7">An562</strain>
    </source>
</reference>
<dbReference type="InterPro" id="IPR029500">
    <property type="entry name" value="QueF"/>
</dbReference>
<sequence>MPEPKNTLLGKETVYSDRYNPDLLQPIKRSLGRDAIGDHDFRGADIWRLYELSWLNDQGIPQTAVGELYVPADSHSIIESKSLKLYAGSFAMTRMKDIEEVKRHFSEDLSDRLGATVEVKLQPLSQYHETLRTMPGICLDALQLPTDAPVCAYETDPSYLRFVPHSDKIVEETFYTTVFRSLCPVTGQPDLASVMISYRGNEIDPSGLLQYLISYRCHKGFHEQCVEQIYHDLRQAFNPQMLEVYACFTRRGGIDINPFRSSWRDRPDEFIREKRQ</sequence>
<dbReference type="EMBL" id="JACJKX010000007">
    <property type="protein sequence ID" value="MBM6928666.1"/>
    <property type="molecule type" value="Genomic_DNA"/>
</dbReference>
<dbReference type="InterPro" id="IPR016428">
    <property type="entry name" value="QueF_type2"/>
</dbReference>
<evidence type="ECO:0000256" key="2">
    <source>
        <dbReference type="ARBA" id="ARBA00022785"/>
    </source>
</evidence>
<keyword evidence="4 6" id="KW-0560">Oxidoreductase</keyword>
<evidence type="ECO:0000313" key="6">
    <source>
        <dbReference type="EMBL" id="MBM6928666.1"/>
    </source>
</evidence>
<evidence type="ECO:0000259" key="5">
    <source>
        <dbReference type="Pfam" id="PF14819"/>
    </source>
</evidence>
<keyword evidence="3" id="KW-0521">NADP</keyword>
<name>A0ABS2GTZ7_9BURK</name>
<dbReference type="Pfam" id="PF14819">
    <property type="entry name" value="QueF_N"/>
    <property type="match status" value="1"/>
</dbReference>
<dbReference type="GO" id="GO:0033739">
    <property type="term" value="F:preQ1 synthase activity"/>
    <property type="evidence" value="ECO:0007669"/>
    <property type="project" value="UniProtKB-EC"/>
</dbReference>
<proteinExistence type="predicted"/>
<dbReference type="InterPro" id="IPR043133">
    <property type="entry name" value="GTP-CH-I_C/QueF"/>
</dbReference>
<dbReference type="PANTHER" id="PTHR34354">
    <property type="entry name" value="NADPH-DEPENDENT 7-CYANO-7-DEAZAGUANINE REDUCTASE"/>
    <property type="match status" value="1"/>
</dbReference>
<dbReference type="Proteomes" id="UP000777002">
    <property type="component" value="Unassembled WGS sequence"/>
</dbReference>
<feature type="domain" description="NADPH-dependent 7-cyano-7-deazaguanine reductase N-terminal" evidence="5">
    <location>
        <begin position="15"/>
        <end position="121"/>
    </location>
</feature>
<protein>
    <submittedName>
        <fullName evidence="6">NADPH-dependent 7-cyano-7-deazaguanine reductase QueF</fullName>
        <ecNumber evidence="6">1.7.1.13</ecNumber>
    </submittedName>
</protein>
<organism evidence="6 7">
    <name type="scientific">Parasutterella secunda</name>
    <dbReference type="NCBI Taxonomy" id="626947"/>
    <lineage>
        <taxon>Bacteria</taxon>
        <taxon>Pseudomonadati</taxon>
        <taxon>Pseudomonadota</taxon>
        <taxon>Betaproteobacteria</taxon>
        <taxon>Burkholderiales</taxon>
        <taxon>Sutterellaceae</taxon>
        <taxon>Parasutterella</taxon>
    </lineage>
</organism>
<keyword evidence="2" id="KW-0671">Queuosine biosynthesis</keyword>
<dbReference type="PIRSF" id="PIRSF004750">
    <property type="entry name" value="Nitrile_oxidored_YqcD_prd"/>
    <property type="match status" value="1"/>
</dbReference>
<evidence type="ECO:0000256" key="3">
    <source>
        <dbReference type="ARBA" id="ARBA00022857"/>
    </source>
</evidence>
<dbReference type="SUPFAM" id="SSF55620">
    <property type="entry name" value="Tetrahydrobiopterin biosynthesis enzymes-like"/>
    <property type="match status" value="1"/>
</dbReference>
<accession>A0ABS2GTZ7</accession>
<evidence type="ECO:0000313" key="7">
    <source>
        <dbReference type="Proteomes" id="UP000777002"/>
    </source>
</evidence>
<dbReference type="InterPro" id="IPR050084">
    <property type="entry name" value="NADPH_dep_7-cyano-7-deazaG_red"/>
</dbReference>
<dbReference type="InterPro" id="IPR029139">
    <property type="entry name" value="QueF_N"/>
</dbReference>
<dbReference type="NCBIfam" id="TIGR03138">
    <property type="entry name" value="QueF"/>
    <property type="match status" value="1"/>
</dbReference>
<keyword evidence="1" id="KW-0963">Cytoplasm</keyword>
<dbReference type="EC" id="1.7.1.13" evidence="6"/>